<reference evidence="3 4" key="1">
    <citation type="submission" date="2014-10" db="EMBL/GenBank/DDBJ databases">
        <title>Kaistella jeonii genome.</title>
        <authorList>
            <person name="Clayton J.T."/>
            <person name="Newman J.D."/>
        </authorList>
    </citation>
    <scope>NUCLEOTIDE SEQUENCE [LARGE SCALE GENOMIC DNA]</scope>
    <source>
        <strain evidence="3 4">DSM 17048</strain>
    </source>
</reference>
<gene>
    <name evidence="3" type="ORF">OA86_05965</name>
</gene>
<dbReference type="RefSeq" id="WP_039350149.1">
    <property type="nucleotide sequence ID" value="NZ_FOLA01000002.1"/>
</dbReference>
<comment type="caution">
    <text evidence="3">The sequence shown here is derived from an EMBL/GenBank/DDBJ whole genome shotgun (WGS) entry which is preliminary data.</text>
</comment>
<dbReference type="InterPro" id="IPR011856">
    <property type="entry name" value="tRNA_endonuc-like_dom_sf"/>
</dbReference>
<evidence type="ECO:0000313" key="4">
    <source>
        <dbReference type="Proteomes" id="UP000031473"/>
    </source>
</evidence>
<dbReference type="PANTHER" id="PTHR34039:SF1">
    <property type="entry name" value="UPF0102 PROTEIN YRAN"/>
    <property type="match status" value="1"/>
</dbReference>
<dbReference type="STRING" id="266749.SAMN05421876_10293"/>
<dbReference type="SUPFAM" id="SSF52980">
    <property type="entry name" value="Restriction endonuclease-like"/>
    <property type="match status" value="1"/>
</dbReference>
<evidence type="ECO:0000313" key="3">
    <source>
        <dbReference type="EMBL" id="KIA90131.1"/>
    </source>
</evidence>
<proteinExistence type="inferred from homology"/>
<dbReference type="Proteomes" id="UP000031473">
    <property type="component" value="Unassembled WGS sequence"/>
</dbReference>
<dbReference type="Pfam" id="PF02021">
    <property type="entry name" value="UPF0102"/>
    <property type="match status" value="1"/>
</dbReference>
<name>A0A0C1D0D8_9FLAO</name>
<keyword evidence="4" id="KW-1185">Reference proteome</keyword>
<sequence>MAEHNDFGNLAEDLAADYLTKKNYKILVRNFRYQRAEIDIVTEFENLIVVVEVKARSYDTLIEPQEAVTKKKIKAILLCSDFFMNENSIDKEVRFDIITVLPDASGKLQINHIEDAFQSFDAN</sequence>
<dbReference type="InterPro" id="IPR011335">
    <property type="entry name" value="Restrct_endonuc-II-like"/>
</dbReference>
<dbReference type="HAMAP" id="MF_00048">
    <property type="entry name" value="UPF0102"/>
    <property type="match status" value="1"/>
</dbReference>
<dbReference type="OrthoDB" id="9802516at2"/>
<evidence type="ECO:0000256" key="1">
    <source>
        <dbReference type="ARBA" id="ARBA00006738"/>
    </source>
</evidence>
<dbReference type="EMBL" id="JSYL01000002">
    <property type="protein sequence ID" value="KIA90131.1"/>
    <property type="molecule type" value="Genomic_DNA"/>
</dbReference>
<evidence type="ECO:0000256" key="2">
    <source>
        <dbReference type="HAMAP-Rule" id="MF_00048"/>
    </source>
</evidence>
<protein>
    <recommendedName>
        <fullName evidence="2">UPF0102 protein OA86_05965</fullName>
    </recommendedName>
</protein>
<dbReference type="AlphaFoldDB" id="A0A0C1D0D8"/>
<dbReference type="PANTHER" id="PTHR34039">
    <property type="entry name" value="UPF0102 PROTEIN YRAN"/>
    <property type="match status" value="1"/>
</dbReference>
<dbReference type="CDD" id="cd20736">
    <property type="entry name" value="PoNe_Nuclease"/>
    <property type="match status" value="1"/>
</dbReference>
<dbReference type="Gene3D" id="3.40.1350.10">
    <property type="match status" value="1"/>
</dbReference>
<organism evidence="3 4">
    <name type="scientific">Kaistella jeonii</name>
    <dbReference type="NCBI Taxonomy" id="266749"/>
    <lineage>
        <taxon>Bacteria</taxon>
        <taxon>Pseudomonadati</taxon>
        <taxon>Bacteroidota</taxon>
        <taxon>Flavobacteriia</taxon>
        <taxon>Flavobacteriales</taxon>
        <taxon>Weeksellaceae</taxon>
        <taxon>Chryseobacterium group</taxon>
        <taxon>Kaistella</taxon>
    </lineage>
</organism>
<accession>A0A0C1D0D8</accession>
<dbReference type="GO" id="GO:0003676">
    <property type="term" value="F:nucleic acid binding"/>
    <property type="evidence" value="ECO:0007669"/>
    <property type="project" value="InterPro"/>
</dbReference>
<dbReference type="InterPro" id="IPR003509">
    <property type="entry name" value="UPF0102_YraN-like"/>
</dbReference>
<comment type="similarity">
    <text evidence="1 2">Belongs to the UPF0102 family.</text>
</comment>